<dbReference type="InterPro" id="IPR050953">
    <property type="entry name" value="N4_N6_ade-DNA_methylase"/>
</dbReference>
<keyword evidence="7" id="KW-0175">Coiled coil</keyword>
<dbReference type="InterPro" id="IPR029063">
    <property type="entry name" value="SAM-dependent_MTases_sf"/>
</dbReference>
<protein>
    <recommendedName>
        <fullName evidence="2">site-specific DNA-methyltransferase (adenine-specific)</fullName>
        <ecNumber evidence="2">2.1.1.72</ecNumber>
    </recommendedName>
</protein>
<dbReference type="GO" id="GO:0006304">
    <property type="term" value="P:DNA modification"/>
    <property type="evidence" value="ECO:0007669"/>
    <property type="project" value="InterPro"/>
</dbReference>
<proteinExistence type="inferred from homology"/>
<keyword evidence="10" id="KW-1185">Reference proteome</keyword>
<gene>
    <name evidence="9" type="ORF">F6B93_19360</name>
</gene>
<dbReference type="GO" id="GO:0032259">
    <property type="term" value="P:methylation"/>
    <property type="evidence" value="ECO:0007669"/>
    <property type="project" value="UniProtKB-KW"/>
</dbReference>
<reference evidence="9" key="1">
    <citation type="submission" date="2019-12" db="EMBL/GenBank/DDBJ databases">
        <title>Mycobacterium spongiae sp. nov.</title>
        <authorList>
            <person name="Stinear T."/>
        </authorList>
    </citation>
    <scope>NUCLEOTIDE SEQUENCE</scope>
    <source>
        <strain evidence="9">FSD4b-SM</strain>
    </source>
</reference>
<sequence>MVIDAVGAPRNEHLRRAYGRSMPHQRLPKEEARTAMAEFVVDYQRQSADLEAVNSRYTEAEARGEFIDRLLRIFGWDVHNDAGLPQVRREVVLERGSESDIGGRPDYRLRRHGQDRLPIEAKKPSVNLATGVDAARQTRSYGWSLALPAAVLTNVAETVIYDTTIEPRDGDSPDVAVIPGGRIKQSEYVDRFDYLWLHLSFESVTSDDYYGLYSYAEPPRGTSTFDRSFLAQFRNWRLVLASDVASCNPDVQASEIGRRTQRLLNALLFLRVCEDRNIGQYEALLTSAQSDTLLDVFRSADRTFNAGLFDVLTTTNYTSGALTSVIREMYWPRSKFTFGVLRPDILAAVYEQYLSERVELDDLRRVSLAQKPELTHAGGIVPTPAWVVRHIVAGGLNALLLPQQPVPADLRILDLTLGSGSFLIEAFERLVDAEVAAGNNVALADRAALVKDHLFGVDIDGAAVEVTKLSLLLAVLGIEPVDLDRGRNLLPDLSKNLLVGNALIEPDFDDLVPSAAVIPERRAAVAPLDLTSAFSQVLKNGGFNLIVGNPPYVRIQTLSEFMPDQLAYFQDARSGYESALSHNFDVYQLVVERAFKFLAGDGYLAYILPNRFTNLVPAGAMRGLLGPRLFRLVHFGEEQVFEGRTTYTALIFVGPLSSDPAQLELVHDLSVWHHSGGADLAQIDRASLSTEVWPIMNEARANVFRKMDESAIARLCDDDWVNVFVGVQTSCDRVFFIKPLSGSTDETVRFRDSGTGQLYEIERGILRKALQDKRFQAYGRNPEPDALVIFPYEVAPPPPGRKRGTATLYSAERMAADFPKALDYLTNKHADLADRDVTPDPGDRFWAYGRSQSLTKLDEPKLILRVLSLTPQYVLDDEGLVAPGGGDGGPYYFLRPTDNCPYSICVIQAVLSHPAVDAYIASRGRAYRGSYLVHRKEFLKNVPIPTLSDAAQQQIENDIAEMQNIQERLRTEEDTAISTTLTGRHEVLRQKINDVVSNGYGLTPQDLLAVADG</sequence>
<dbReference type="GO" id="GO:0009007">
    <property type="term" value="F:site-specific DNA-methyltransferase (adenine-specific) activity"/>
    <property type="evidence" value="ECO:0007669"/>
    <property type="project" value="UniProtKB-EC"/>
</dbReference>
<evidence type="ECO:0000256" key="5">
    <source>
        <dbReference type="ARBA" id="ARBA00022691"/>
    </source>
</evidence>
<evidence type="ECO:0000313" key="10">
    <source>
        <dbReference type="Proteomes" id="UP000682202"/>
    </source>
</evidence>
<evidence type="ECO:0000256" key="1">
    <source>
        <dbReference type="ARBA" id="ARBA00006594"/>
    </source>
</evidence>
<dbReference type="Proteomes" id="UP000682202">
    <property type="component" value="Chromosome"/>
</dbReference>
<dbReference type="GO" id="GO:0003676">
    <property type="term" value="F:nucleic acid binding"/>
    <property type="evidence" value="ECO:0007669"/>
    <property type="project" value="InterPro"/>
</dbReference>
<evidence type="ECO:0000256" key="4">
    <source>
        <dbReference type="ARBA" id="ARBA00022679"/>
    </source>
</evidence>
<evidence type="ECO:0000259" key="8">
    <source>
        <dbReference type="Pfam" id="PF07669"/>
    </source>
</evidence>
<evidence type="ECO:0000256" key="7">
    <source>
        <dbReference type="SAM" id="Coils"/>
    </source>
</evidence>
<dbReference type="PROSITE" id="PS00092">
    <property type="entry name" value="N6_MTASE"/>
    <property type="match status" value="1"/>
</dbReference>
<dbReference type="KEGG" id="mspg:F6B93_19360"/>
<name>A0A975K062_9MYCO</name>
<evidence type="ECO:0000313" key="9">
    <source>
        <dbReference type="EMBL" id="QUR68942.1"/>
    </source>
</evidence>
<dbReference type="Pfam" id="PF07669">
    <property type="entry name" value="Eco57I"/>
    <property type="match status" value="1"/>
</dbReference>
<organism evidence="9 10">
    <name type="scientific">Mycobacterium spongiae</name>
    <dbReference type="NCBI Taxonomy" id="886343"/>
    <lineage>
        <taxon>Bacteria</taxon>
        <taxon>Bacillati</taxon>
        <taxon>Actinomycetota</taxon>
        <taxon>Actinomycetes</taxon>
        <taxon>Mycobacteriales</taxon>
        <taxon>Mycobacteriaceae</taxon>
        <taxon>Mycobacterium</taxon>
    </lineage>
</organism>
<feature type="coiled-coil region" evidence="7">
    <location>
        <begin position="948"/>
        <end position="975"/>
    </location>
</feature>
<dbReference type="EC" id="2.1.1.72" evidence="2"/>
<dbReference type="REBASE" id="493464">
    <property type="entry name" value="MspFSD4bORF19360P"/>
</dbReference>
<keyword evidence="5" id="KW-0949">S-adenosyl-L-methionine</keyword>
<evidence type="ECO:0000256" key="2">
    <source>
        <dbReference type="ARBA" id="ARBA00011900"/>
    </source>
</evidence>
<comment type="similarity">
    <text evidence="1">Belongs to the N(4)/N(6)-methyltransferase family.</text>
</comment>
<dbReference type="InterPro" id="IPR011639">
    <property type="entry name" value="MethylTrfase_TaqI-like_dom"/>
</dbReference>
<dbReference type="InterPro" id="IPR002052">
    <property type="entry name" value="DNA_methylase_N6_adenine_CS"/>
</dbReference>
<dbReference type="RefSeq" id="WP_211696533.1">
    <property type="nucleotide sequence ID" value="NZ_CP046600.1"/>
</dbReference>
<dbReference type="Gene3D" id="3.90.1570.30">
    <property type="match status" value="1"/>
</dbReference>
<dbReference type="PANTHER" id="PTHR33841:SF5">
    <property type="entry name" value="DNA METHYLASE (MODIFICATION METHYLASE) (METHYLTRANSFERASE)-RELATED"/>
    <property type="match status" value="1"/>
</dbReference>
<dbReference type="Gene3D" id="3.40.50.150">
    <property type="entry name" value="Vaccinia Virus protein VP39"/>
    <property type="match status" value="1"/>
</dbReference>
<dbReference type="EMBL" id="CP046600">
    <property type="protein sequence ID" value="QUR68942.1"/>
    <property type="molecule type" value="Genomic_DNA"/>
</dbReference>
<evidence type="ECO:0000256" key="6">
    <source>
        <dbReference type="ARBA" id="ARBA00047942"/>
    </source>
</evidence>
<dbReference type="SUPFAM" id="SSF53335">
    <property type="entry name" value="S-adenosyl-L-methionine-dependent methyltransferases"/>
    <property type="match status" value="1"/>
</dbReference>
<keyword evidence="4" id="KW-0808">Transferase</keyword>
<dbReference type="PRINTS" id="PR00507">
    <property type="entry name" value="N12N6MTFRASE"/>
</dbReference>
<dbReference type="AlphaFoldDB" id="A0A975K062"/>
<keyword evidence="3" id="KW-0489">Methyltransferase</keyword>
<accession>A0A975K062</accession>
<evidence type="ECO:0000256" key="3">
    <source>
        <dbReference type="ARBA" id="ARBA00022603"/>
    </source>
</evidence>
<feature type="domain" description="Type II methyltransferase M.TaqI-like" evidence="8">
    <location>
        <begin position="453"/>
        <end position="641"/>
    </location>
</feature>
<dbReference type="PANTHER" id="PTHR33841">
    <property type="entry name" value="DNA METHYLTRANSFERASE YEEA-RELATED"/>
    <property type="match status" value="1"/>
</dbReference>
<comment type="catalytic activity">
    <reaction evidence="6">
        <text>a 2'-deoxyadenosine in DNA + S-adenosyl-L-methionine = an N(6)-methyl-2'-deoxyadenosine in DNA + S-adenosyl-L-homocysteine + H(+)</text>
        <dbReference type="Rhea" id="RHEA:15197"/>
        <dbReference type="Rhea" id="RHEA-COMP:12418"/>
        <dbReference type="Rhea" id="RHEA-COMP:12419"/>
        <dbReference type="ChEBI" id="CHEBI:15378"/>
        <dbReference type="ChEBI" id="CHEBI:57856"/>
        <dbReference type="ChEBI" id="CHEBI:59789"/>
        <dbReference type="ChEBI" id="CHEBI:90615"/>
        <dbReference type="ChEBI" id="CHEBI:90616"/>
        <dbReference type="EC" id="2.1.1.72"/>
    </reaction>
</comment>